<evidence type="ECO:0000313" key="3">
    <source>
        <dbReference type="Proteomes" id="UP001597055"/>
    </source>
</evidence>
<organism evidence="2 3">
    <name type="scientific">Microbacterium insulae</name>
    <dbReference type="NCBI Taxonomy" id="483014"/>
    <lineage>
        <taxon>Bacteria</taxon>
        <taxon>Bacillati</taxon>
        <taxon>Actinomycetota</taxon>
        <taxon>Actinomycetes</taxon>
        <taxon>Micrococcales</taxon>
        <taxon>Microbacteriaceae</taxon>
        <taxon>Microbacterium</taxon>
    </lineage>
</organism>
<name>A0ABW3AKD9_9MICO</name>
<evidence type="ECO:0000313" key="2">
    <source>
        <dbReference type="EMBL" id="MFD0791061.1"/>
    </source>
</evidence>
<sequence length="168" mass="17774">MRALVVYESMFGNTHRIAAAIADGMSDGADVALTDVAQAPPAIPADVDLVVVGGPTHVFSMSRDATRREAARRGGAVTDADKGIREWLEALAATDRPIPFAAFDTRVDDMALLPGAASHAATRIARKLGFKTEEPMSFLVKGYEGPLVDGELDSAREWGHGLTEQLAG</sequence>
<dbReference type="EMBL" id="JBHTII010000001">
    <property type="protein sequence ID" value="MFD0791061.1"/>
    <property type="molecule type" value="Genomic_DNA"/>
</dbReference>
<dbReference type="InterPro" id="IPR008254">
    <property type="entry name" value="Flavodoxin/NO_synth"/>
</dbReference>
<proteinExistence type="predicted"/>
<protein>
    <submittedName>
        <fullName evidence="2">Flavodoxin domain-containing protein</fullName>
    </submittedName>
</protein>
<dbReference type="RefSeq" id="WP_204978867.1">
    <property type="nucleotide sequence ID" value="NZ_JBHTII010000001.1"/>
</dbReference>
<keyword evidence="3" id="KW-1185">Reference proteome</keyword>
<feature type="domain" description="Flavodoxin-like" evidence="1">
    <location>
        <begin position="3"/>
        <end position="163"/>
    </location>
</feature>
<gene>
    <name evidence="2" type="ORF">ACFQ0P_11680</name>
</gene>
<dbReference type="Gene3D" id="3.40.50.360">
    <property type="match status" value="1"/>
</dbReference>
<dbReference type="InterPro" id="IPR001226">
    <property type="entry name" value="Flavodoxin_CS"/>
</dbReference>
<accession>A0ABW3AKD9</accession>
<evidence type="ECO:0000259" key="1">
    <source>
        <dbReference type="PROSITE" id="PS50902"/>
    </source>
</evidence>
<dbReference type="SUPFAM" id="SSF52218">
    <property type="entry name" value="Flavoproteins"/>
    <property type="match status" value="1"/>
</dbReference>
<dbReference type="Proteomes" id="UP001597055">
    <property type="component" value="Unassembled WGS sequence"/>
</dbReference>
<dbReference type="InterPro" id="IPR029039">
    <property type="entry name" value="Flavoprotein-like_sf"/>
</dbReference>
<reference evidence="3" key="1">
    <citation type="journal article" date="2019" name="Int. J. Syst. Evol. Microbiol.">
        <title>The Global Catalogue of Microorganisms (GCM) 10K type strain sequencing project: providing services to taxonomists for standard genome sequencing and annotation.</title>
        <authorList>
            <consortium name="The Broad Institute Genomics Platform"/>
            <consortium name="The Broad Institute Genome Sequencing Center for Infectious Disease"/>
            <person name="Wu L."/>
            <person name="Ma J."/>
        </authorList>
    </citation>
    <scope>NUCLEOTIDE SEQUENCE [LARGE SCALE GENOMIC DNA]</scope>
    <source>
        <strain evidence="3">CCUG 54523</strain>
    </source>
</reference>
<dbReference type="PROSITE" id="PS00201">
    <property type="entry name" value="FLAVODOXIN"/>
    <property type="match status" value="1"/>
</dbReference>
<comment type="caution">
    <text evidence="2">The sequence shown here is derived from an EMBL/GenBank/DDBJ whole genome shotgun (WGS) entry which is preliminary data.</text>
</comment>
<dbReference type="PROSITE" id="PS50902">
    <property type="entry name" value="FLAVODOXIN_LIKE"/>
    <property type="match status" value="1"/>
</dbReference>